<feature type="transmembrane region" description="Helical" evidence="6">
    <location>
        <begin position="83"/>
        <end position="104"/>
    </location>
</feature>
<dbReference type="STRING" id="760192.Halhy_6483"/>
<dbReference type="InterPro" id="IPR003740">
    <property type="entry name" value="YitT"/>
</dbReference>
<feature type="transmembrane region" description="Helical" evidence="6">
    <location>
        <begin position="178"/>
        <end position="200"/>
    </location>
</feature>
<dbReference type="PANTHER" id="PTHR33545:SF3">
    <property type="entry name" value="UPF0750 MEMBRANE PROTEIN YQFU"/>
    <property type="match status" value="1"/>
</dbReference>
<evidence type="ECO:0000256" key="3">
    <source>
        <dbReference type="ARBA" id="ARBA00022692"/>
    </source>
</evidence>
<feature type="transmembrane region" description="Helical" evidence="6">
    <location>
        <begin position="111"/>
        <end position="133"/>
    </location>
</feature>
<dbReference type="GO" id="GO:0005886">
    <property type="term" value="C:plasma membrane"/>
    <property type="evidence" value="ECO:0007669"/>
    <property type="project" value="UniProtKB-SubCell"/>
</dbReference>
<comment type="subcellular location">
    <subcellularLocation>
        <location evidence="1">Cell membrane</location>
        <topology evidence="1">Multi-pass membrane protein</topology>
    </subcellularLocation>
</comment>
<dbReference type="EMBL" id="CP002691">
    <property type="protein sequence ID" value="AEE54299.1"/>
    <property type="molecule type" value="Genomic_DNA"/>
</dbReference>
<dbReference type="InterPro" id="IPR051461">
    <property type="entry name" value="UPF0750_membrane"/>
</dbReference>
<sequence length="320" mass="34985">MNSLWTKIILNTTLRKRNLNKYSNYVLAKGFKQFQIVFKRRLIQLFLLSLGVLSAGFGLKGFLLPNEFVDGGAVGISLLISEITGVSLSILLLLVNLPFVLIGYRTIGLDFAVKTAVAIFALSIAVEVIPYPQITEDKLLVAVFGGFFLGSGIGLAIRGGGVIDGTEVLAINLSRRTGLTVGDLILIFNIIIFSVAAWLLSIETALYSILTYLSASKTVDFIVEGIEEYTGVTIISVKSEEIRQMITNDLGRGVTIYKGERGYGTTGHRHNDIDIVFTVITRLEVSSLKTEIEKIDPGAFILMHSVNDTKGGMIKKRPLH</sequence>
<dbReference type="CDD" id="cd16380">
    <property type="entry name" value="YitT_C"/>
    <property type="match status" value="1"/>
</dbReference>
<protein>
    <recommendedName>
        <fullName evidence="7">DUF2179 domain-containing protein</fullName>
    </recommendedName>
</protein>
<dbReference type="HOGENOM" id="CLU_063199_1_0_10"/>
<keyword evidence="9" id="KW-1185">Reference proteome</keyword>
<evidence type="ECO:0000259" key="7">
    <source>
        <dbReference type="Pfam" id="PF10035"/>
    </source>
</evidence>
<feature type="domain" description="DUF2179" evidence="7">
    <location>
        <begin position="252"/>
        <end position="311"/>
    </location>
</feature>
<name>F4KRB2_HALH1</name>
<keyword evidence="4 6" id="KW-1133">Transmembrane helix</keyword>
<evidence type="ECO:0000256" key="4">
    <source>
        <dbReference type="ARBA" id="ARBA00022989"/>
    </source>
</evidence>
<dbReference type="Gene3D" id="3.30.70.120">
    <property type="match status" value="1"/>
</dbReference>
<evidence type="ECO:0000256" key="1">
    <source>
        <dbReference type="ARBA" id="ARBA00004651"/>
    </source>
</evidence>
<reference key="2">
    <citation type="submission" date="2011-04" db="EMBL/GenBank/DDBJ databases">
        <title>Complete sequence of chromosome of Haliscomenobacter hydrossis DSM 1100.</title>
        <authorList>
            <consortium name="US DOE Joint Genome Institute (JGI-PGF)"/>
            <person name="Lucas S."/>
            <person name="Han J."/>
            <person name="Lapidus A."/>
            <person name="Bruce D."/>
            <person name="Goodwin L."/>
            <person name="Pitluck S."/>
            <person name="Peters L."/>
            <person name="Kyrpides N."/>
            <person name="Mavromatis K."/>
            <person name="Ivanova N."/>
            <person name="Ovchinnikova G."/>
            <person name="Pagani I."/>
            <person name="Daligault H."/>
            <person name="Detter J.C."/>
            <person name="Han C."/>
            <person name="Land M."/>
            <person name="Hauser L."/>
            <person name="Markowitz V."/>
            <person name="Cheng J.-F."/>
            <person name="Hugenholtz P."/>
            <person name="Woyke T."/>
            <person name="Wu D."/>
            <person name="Verbarg S."/>
            <person name="Frueling A."/>
            <person name="Brambilla E."/>
            <person name="Klenk H.-P."/>
            <person name="Eisen J.A."/>
        </authorList>
    </citation>
    <scope>NUCLEOTIDE SEQUENCE</scope>
    <source>
        <strain>DSM 1100</strain>
    </source>
</reference>
<dbReference type="RefSeq" id="WP_013768816.1">
    <property type="nucleotide sequence ID" value="NC_015510.1"/>
</dbReference>
<proteinExistence type="predicted"/>
<dbReference type="InterPro" id="IPR019264">
    <property type="entry name" value="DUF2179"/>
</dbReference>
<dbReference type="Pfam" id="PF02588">
    <property type="entry name" value="YitT_membrane"/>
    <property type="match status" value="1"/>
</dbReference>
<evidence type="ECO:0000256" key="5">
    <source>
        <dbReference type="ARBA" id="ARBA00023136"/>
    </source>
</evidence>
<feature type="transmembrane region" description="Helical" evidence="6">
    <location>
        <begin position="42"/>
        <end position="63"/>
    </location>
</feature>
<dbReference type="PANTHER" id="PTHR33545">
    <property type="entry name" value="UPF0750 MEMBRANE PROTEIN YITT-RELATED"/>
    <property type="match status" value="1"/>
</dbReference>
<dbReference type="InterPro" id="IPR015867">
    <property type="entry name" value="N-reg_PII/ATP_PRibTrfase_C"/>
</dbReference>
<dbReference type="eggNOG" id="COG1284">
    <property type="taxonomic scope" value="Bacteria"/>
</dbReference>
<dbReference type="OrthoDB" id="1114876at2"/>
<dbReference type="PIRSF" id="PIRSF006483">
    <property type="entry name" value="Membrane_protein_YitT"/>
    <property type="match status" value="1"/>
</dbReference>
<gene>
    <name evidence="8" type="ordered locus">Halhy_6483</name>
</gene>
<feature type="transmembrane region" description="Helical" evidence="6">
    <location>
        <begin position="139"/>
        <end position="157"/>
    </location>
</feature>
<evidence type="ECO:0000313" key="8">
    <source>
        <dbReference type="EMBL" id="AEE54299.1"/>
    </source>
</evidence>
<accession>F4KRB2</accession>
<dbReference type="KEGG" id="hhy:Halhy_6483"/>
<evidence type="ECO:0000313" key="9">
    <source>
        <dbReference type="Proteomes" id="UP000008461"/>
    </source>
</evidence>
<keyword evidence="3 6" id="KW-0812">Transmembrane</keyword>
<dbReference type="Proteomes" id="UP000008461">
    <property type="component" value="Chromosome"/>
</dbReference>
<dbReference type="AlphaFoldDB" id="F4KRB2"/>
<evidence type="ECO:0000256" key="6">
    <source>
        <dbReference type="SAM" id="Phobius"/>
    </source>
</evidence>
<keyword evidence="5 6" id="KW-0472">Membrane</keyword>
<dbReference type="Pfam" id="PF10035">
    <property type="entry name" value="DUF2179"/>
    <property type="match status" value="1"/>
</dbReference>
<evidence type="ECO:0000256" key="2">
    <source>
        <dbReference type="ARBA" id="ARBA00022475"/>
    </source>
</evidence>
<reference evidence="8 9" key="1">
    <citation type="journal article" date="2011" name="Stand. Genomic Sci.">
        <title>Complete genome sequence of Haliscomenobacter hydrossis type strain (O).</title>
        <authorList>
            <consortium name="US DOE Joint Genome Institute (JGI-PGF)"/>
            <person name="Daligault H."/>
            <person name="Lapidus A."/>
            <person name="Zeytun A."/>
            <person name="Nolan M."/>
            <person name="Lucas S."/>
            <person name="Del Rio T.G."/>
            <person name="Tice H."/>
            <person name="Cheng J.F."/>
            <person name="Tapia R."/>
            <person name="Han C."/>
            <person name="Goodwin L."/>
            <person name="Pitluck S."/>
            <person name="Liolios K."/>
            <person name="Pagani I."/>
            <person name="Ivanova N."/>
            <person name="Huntemann M."/>
            <person name="Mavromatis K."/>
            <person name="Mikhailova N."/>
            <person name="Pati A."/>
            <person name="Chen A."/>
            <person name="Palaniappan K."/>
            <person name="Land M."/>
            <person name="Hauser L."/>
            <person name="Brambilla E.M."/>
            <person name="Rohde M."/>
            <person name="Verbarg S."/>
            <person name="Goker M."/>
            <person name="Bristow J."/>
            <person name="Eisen J.A."/>
            <person name="Markowitz V."/>
            <person name="Hugenholtz P."/>
            <person name="Kyrpides N.C."/>
            <person name="Klenk H.P."/>
            <person name="Woyke T."/>
        </authorList>
    </citation>
    <scope>NUCLEOTIDE SEQUENCE [LARGE SCALE GENOMIC DNA]</scope>
    <source>
        <strain evidence="9">ATCC 27775 / DSM 1100 / LMG 10767 / O</strain>
    </source>
</reference>
<keyword evidence="2" id="KW-1003">Cell membrane</keyword>
<organism evidence="8 9">
    <name type="scientific">Haliscomenobacter hydrossis (strain ATCC 27775 / DSM 1100 / LMG 10767 / O)</name>
    <dbReference type="NCBI Taxonomy" id="760192"/>
    <lineage>
        <taxon>Bacteria</taxon>
        <taxon>Pseudomonadati</taxon>
        <taxon>Bacteroidota</taxon>
        <taxon>Saprospiria</taxon>
        <taxon>Saprospirales</taxon>
        <taxon>Haliscomenobacteraceae</taxon>
        <taxon>Haliscomenobacter</taxon>
    </lineage>
</organism>